<dbReference type="Proteomes" id="UP000708208">
    <property type="component" value="Unassembled WGS sequence"/>
</dbReference>
<feature type="non-terminal residue" evidence="1">
    <location>
        <position position="78"/>
    </location>
</feature>
<keyword evidence="2" id="KW-1185">Reference proteome</keyword>
<name>A0A8J2JEN2_9HEXA</name>
<proteinExistence type="predicted"/>
<feature type="non-terminal residue" evidence="1">
    <location>
        <position position="1"/>
    </location>
</feature>
<dbReference type="AlphaFoldDB" id="A0A8J2JEN2"/>
<evidence type="ECO:0000313" key="2">
    <source>
        <dbReference type="Proteomes" id="UP000708208"/>
    </source>
</evidence>
<sequence length="78" mass="8625">VYGASDPEPPKKHPGVSCGQELANGDPSWITAYQTHVTYPVNGNGDCYYHSTYRDITDPNYGKHYDKFIGRCSKAGNN</sequence>
<gene>
    <name evidence="1" type="ORF">AFUS01_LOCUS2233</name>
</gene>
<protein>
    <submittedName>
        <fullName evidence="1">Uncharacterized protein</fullName>
    </submittedName>
</protein>
<accession>A0A8J2JEN2</accession>
<organism evidence="1 2">
    <name type="scientific">Allacma fusca</name>
    <dbReference type="NCBI Taxonomy" id="39272"/>
    <lineage>
        <taxon>Eukaryota</taxon>
        <taxon>Metazoa</taxon>
        <taxon>Ecdysozoa</taxon>
        <taxon>Arthropoda</taxon>
        <taxon>Hexapoda</taxon>
        <taxon>Collembola</taxon>
        <taxon>Symphypleona</taxon>
        <taxon>Sminthuridae</taxon>
        <taxon>Allacma</taxon>
    </lineage>
</organism>
<evidence type="ECO:0000313" key="1">
    <source>
        <dbReference type="EMBL" id="CAG7673173.1"/>
    </source>
</evidence>
<reference evidence="1" key="1">
    <citation type="submission" date="2021-06" db="EMBL/GenBank/DDBJ databases">
        <authorList>
            <person name="Hodson N. C."/>
            <person name="Mongue J. A."/>
            <person name="Jaron S. K."/>
        </authorList>
    </citation>
    <scope>NUCLEOTIDE SEQUENCE</scope>
</reference>
<dbReference type="EMBL" id="CAJVCH010012730">
    <property type="protein sequence ID" value="CAG7673173.1"/>
    <property type="molecule type" value="Genomic_DNA"/>
</dbReference>
<comment type="caution">
    <text evidence="1">The sequence shown here is derived from an EMBL/GenBank/DDBJ whole genome shotgun (WGS) entry which is preliminary data.</text>
</comment>